<accession>A0ABP0M5Q6</accession>
<comment type="caution">
    <text evidence="2">The sequence shown here is derived from an EMBL/GenBank/DDBJ whole genome shotgun (WGS) entry which is preliminary data.</text>
</comment>
<proteinExistence type="predicted"/>
<evidence type="ECO:0000313" key="3">
    <source>
        <dbReference type="Proteomes" id="UP001642464"/>
    </source>
</evidence>
<organism evidence="2 3">
    <name type="scientific">Durusdinium trenchii</name>
    <dbReference type="NCBI Taxonomy" id="1381693"/>
    <lineage>
        <taxon>Eukaryota</taxon>
        <taxon>Sar</taxon>
        <taxon>Alveolata</taxon>
        <taxon>Dinophyceae</taxon>
        <taxon>Suessiales</taxon>
        <taxon>Symbiodiniaceae</taxon>
        <taxon>Durusdinium</taxon>
    </lineage>
</organism>
<sequence length="386" mass="42737">VLVARLLPEHSYESSTASKRPLPLSIQHEEAMFDEDEDEDLAGDDATTVGGRSIKSSGSRTAWQSSDDKNKNKSKKRRRIPVVEEVILGRDQGASAKPKADRVAAARRNVHDYERGTSGEGTGVCAATANRLYRDVVADMLRAGSGQLGQASPPVVASNEVFESWIDDKWQNVQKCRKLQRVGPAQLVLPRGMQESFDNMAQLSLHVLLMERARWTDHNGILFTNDRAAAHADVVEGHVRARRPPDRAGGWAPETSALVASEAIGFCRSLLQQLVFLHSLRTDTQMTQPHNMLLFTHALVRVAPTFGLQDSFVYRCTSRALENFRVEHRLSLDVLLTDDTSDPLESLGSISDYKRNTLDALTRAELVDELAQVRAVLHRATAALEL</sequence>
<feature type="compositionally biased region" description="Polar residues" evidence="1">
    <location>
        <begin position="54"/>
        <end position="64"/>
    </location>
</feature>
<evidence type="ECO:0000313" key="2">
    <source>
        <dbReference type="EMBL" id="CAK9046815.1"/>
    </source>
</evidence>
<feature type="region of interest" description="Disordered" evidence="1">
    <location>
        <begin position="31"/>
        <end position="78"/>
    </location>
</feature>
<evidence type="ECO:0000256" key="1">
    <source>
        <dbReference type="SAM" id="MobiDB-lite"/>
    </source>
</evidence>
<gene>
    <name evidence="2" type="ORF">SCF082_LOCUS26300</name>
</gene>
<dbReference type="EMBL" id="CAXAMM010019982">
    <property type="protein sequence ID" value="CAK9046815.1"/>
    <property type="molecule type" value="Genomic_DNA"/>
</dbReference>
<reference evidence="2 3" key="1">
    <citation type="submission" date="2024-02" db="EMBL/GenBank/DDBJ databases">
        <authorList>
            <person name="Chen Y."/>
            <person name="Shah S."/>
            <person name="Dougan E. K."/>
            <person name="Thang M."/>
            <person name="Chan C."/>
        </authorList>
    </citation>
    <scope>NUCLEOTIDE SEQUENCE [LARGE SCALE GENOMIC DNA]</scope>
</reference>
<protein>
    <submittedName>
        <fullName evidence="2">Uncharacterized protein</fullName>
    </submittedName>
</protein>
<dbReference type="Proteomes" id="UP001642464">
    <property type="component" value="Unassembled WGS sequence"/>
</dbReference>
<keyword evidence="3" id="KW-1185">Reference proteome</keyword>
<name>A0ABP0M5Q6_9DINO</name>
<feature type="compositionally biased region" description="Acidic residues" evidence="1">
    <location>
        <begin position="32"/>
        <end position="43"/>
    </location>
</feature>
<feature type="non-terminal residue" evidence="2">
    <location>
        <position position="1"/>
    </location>
</feature>